<feature type="domain" description="GGDEF" evidence="3">
    <location>
        <begin position="198"/>
        <end position="334"/>
    </location>
</feature>
<sequence length="600" mass="68000">MINDSGHILHIIVIEDESGRRTLSLEDVKYTMGRKYDNHIVLHSKQASRHHATLVKKGTDREGFSYWIVDGDLEGNKSHNGLYINGTKCSVHELKHGDLINFGCEINASYHQIVPLQDPENPISNDTSGDTLTRREDELFPTDYPDKSTLIIERENGVSFTETIADRGYLDSLTDLPNRHLFNEHLFIALKNAVQGQQLLGVLFIDIEQFKEINNKWDYHIGDTLLRAIGLRLKESTRSGDIVARWGGDEFMILLPQMNEEGDLEKIVERISRTLLPPYEIENRSLAVPITIASVLYPRDGQESQTLLRQLESQVKQIKGTRREGREIERAESENKTGRSLKLEYFLQKGIENNELSLYYQPQVNIRRGEVEGLEVLLRWKHPQYGPISPARFLPLLEETDSIFLLSRWVLQNACQQAICWRTNELLSTPISINVSPRQLHDPRFPEMVARVLSDTGLRANCLEIEMTETNFLVNRAETYRIIHELEQIGVGLSLDDFGIGQASIGYLGELPIQKLKIAQDLIKHIAKTRQNRSFVSAALALGKCFNQIVVAEGVETQQQLEILKGLGCERVQGHLISSPLPAPEIARFLAAHLGLSGKI</sequence>
<dbReference type="RefSeq" id="WP_332865829.1">
    <property type="nucleotide sequence ID" value="NZ_JBAFSM010000027.1"/>
</dbReference>
<dbReference type="SUPFAM" id="SSF55073">
    <property type="entry name" value="Nucleotide cyclase"/>
    <property type="match status" value="1"/>
</dbReference>
<comment type="caution">
    <text evidence="4">The sequence shown here is derived from an EMBL/GenBank/DDBJ whole genome shotgun (WGS) entry which is preliminary data.</text>
</comment>
<dbReference type="PANTHER" id="PTHR33121:SF71">
    <property type="entry name" value="OXYGEN SENSOR PROTEIN DOSP"/>
    <property type="match status" value="1"/>
</dbReference>
<dbReference type="SUPFAM" id="SSF141868">
    <property type="entry name" value="EAL domain-like"/>
    <property type="match status" value="1"/>
</dbReference>
<dbReference type="Pfam" id="PF00990">
    <property type="entry name" value="GGDEF"/>
    <property type="match status" value="1"/>
</dbReference>
<dbReference type="InterPro" id="IPR035919">
    <property type="entry name" value="EAL_sf"/>
</dbReference>
<dbReference type="Gene3D" id="2.60.200.20">
    <property type="match status" value="1"/>
</dbReference>
<dbReference type="PROSITE" id="PS50887">
    <property type="entry name" value="GGDEF"/>
    <property type="match status" value="1"/>
</dbReference>
<dbReference type="Pfam" id="PF00498">
    <property type="entry name" value="FHA"/>
    <property type="match status" value="1"/>
</dbReference>
<evidence type="ECO:0000313" key="4">
    <source>
        <dbReference type="EMBL" id="MEG3438348.1"/>
    </source>
</evidence>
<reference evidence="4 5" key="1">
    <citation type="submission" date="2024-01" db="EMBL/GenBank/DDBJ databases">
        <title>Genomic insights into the taxonomy and metabolism of the cyanobacterium Pannus brasiliensis CCIBt3594.</title>
        <authorList>
            <person name="Machado M."/>
            <person name="Botero N.B."/>
            <person name="Andreote A.P.D."/>
            <person name="Feitosa A.M.T."/>
            <person name="Popin R."/>
            <person name="Sivonen K."/>
            <person name="Fiore M.F."/>
        </authorList>
    </citation>
    <scope>NUCLEOTIDE SEQUENCE [LARGE SCALE GENOMIC DNA]</scope>
    <source>
        <strain evidence="4 5">CCIBt3594</strain>
    </source>
</reference>
<dbReference type="InterPro" id="IPR000253">
    <property type="entry name" value="FHA_dom"/>
</dbReference>
<dbReference type="PROSITE" id="PS50883">
    <property type="entry name" value="EAL"/>
    <property type="match status" value="1"/>
</dbReference>
<dbReference type="InterPro" id="IPR000160">
    <property type="entry name" value="GGDEF_dom"/>
</dbReference>
<name>A0AAW9QX91_9CHRO</name>
<dbReference type="Gene3D" id="3.30.70.270">
    <property type="match status" value="1"/>
</dbReference>
<dbReference type="SMART" id="SM00267">
    <property type="entry name" value="GGDEF"/>
    <property type="match status" value="1"/>
</dbReference>
<dbReference type="InterPro" id="IPR029787">
    <property type="entry name" value="Nucleotide_cyclase"/>
</dbReference>
<dbReference type="GO" id="GO:0071111">
    <property type="term" value="F:cyclic-guanylate-specific phosphodiesterase activity"/>
    <property type="evidence" value="ECO:0007669"/>
    <property type="project" value="InterPro"/>
</dbReference>
<dbReference type="SMART" id="SM00240">
    <property type="entry name" value="FHA"/>
    <property type="match status" value="1"/>
</dbReference>
<proteinExistence type="predicted"/>
<dbReference type="InterPro" id="IPR008984">
    <property type="entry name" value="SMAD_FHA_dom_sf"/>
</dbReference>
<dbReference type="Gene3D" id="3.20.20.450">
    <property type="entry name" value="EAL domain"/>
    <property type="match status" value="1"/>
</dbReference>
<dbReference type="PANTHER" id="PTHR33121">
    <property type="entry name" value="CYCLIC DI-GMP PHOSPHODIESTERASE PDEF"/>
    <property type="match status" value="1"/>
</dbReference>
<feature type="domain" description="EAL" evidence="2">
    <location>
        <begin position="340"/>
        <end position="594"/>
    </location>
</feature>
<dbReference type="PROSITE" id="PS50006">
    <property type="entry name" value="FHA_DOMAIN"/>
    <property type="match status" value="1"/>
</dbReference>
<dbReference type="CDD" id="cd01949">
    <property type="entry name" value="GGDEF"/>
    <property type="match status" value="1"/>
</dbReference>
<evidence type="ECO:0000259" key="1">
    <source>
        <dbReference type="PROSITE" id="PS50006"/>
    </source>
</evidence>
<accession>A0AAW9QX91</accession>
<dbReference type="CDD" id="cd01948">
    <property type="entry name" value="EAL"/>
    <property type="match status" value="1"/>
</dbReference>
<dbReference type="InterPro" id="IPR043128">
    <property type="entry name" value="Rev_trsase/Diguanyl_cyclase"/>
</dbReference>
<protein>
    <submittedName>
        <fullName evidence="4">EAL domain-containing protein</fullName>
    </submittedName>
</protein>
<evidence type="ECO:0000259" key="2">
    <source>
        <dbReference type="PROSITE" id="PS50883"/>
    </source>
</evidence>
<evidence type="ECO:0000313" key="5">
    <source>
        <dbReference type="Proteomes" id="UP001328733"/>
    </source>
</evidence>
<evidence type="ECO:0000259" key="3">
    <source>
        <dbReference type="PROSITE" id="PS50887"/>
    </source>
</evidence>
<dbReference type="Proteomes" id="UP001328733">
    <property type="component" value="Unassembled WGS sequence"/>
</dbReference>
<dbReference type="Pfam" id="PF00563">
    <property type="entry name" value="EAL"/>
    <property type="match status" value="1"/>
</dbReference>
<keyword evidence="5" id="KW-1185">Reference proteome</keyword>
<dbReference type="InterPro" id="IPR050706">
    <property type="entry name" value="Cyclic-di-GMP_PDE-like"/>
</dbReference>
<dbReference type="AlphaFoldDB" id="A0AAW9QX91"/>
<dbReference type="SMART" id="SM00052">
    <property type="entry name" value="EAL"/>
    <property type="match status" value="1"/>
</dbReference>
<organism evidence="4 5">
    <name type="scientific">Pannus brasiliensis CCIBt3594</name>
    <dbReference type="NCBI Taxonomy" id="1427578"/>
    <lineage>
        <taxon>Bacteria</taxon>
        <taxon>Bacillati</taxon>
        <taxon>Cyanobacteriota</taxon>
        <taxon>Cyanophyceae</taxon>
        <taxon>Oscillatoriophycideae</taxon>
        <taxon>Chroococcales</taxon>
        <taxon>Microcystaceae</taxon>
        <taxon>Pannus</taxon>
    </lineage>
</organism>
<dbReference type="SUPFAM" id="SSF49879">
    <property type="entry name" value="SMAD/FHA domain"/>
    <property type="match status" value="1"/>
</dbReference>
<feature type="domain" description="FHA" evidence="1">
    <location>
        <begin position="30"/>
        <end position="89"/>
    </location>
</feature>
<dbReference type="EMBL" id="JBAFSM010000027">
    <property type="protein sequence ID" value="MEG3438348.1"/>
    <property type="molecule type" value="Genomic_DNA"/>
</dbReference>
<dbReference type="InterPro" id="IPR001633">
    <property type="entry name" value="EAL_dom"/>
</dbReference>
<dbReference type="NCBIfam" id="TIGR00254">
    <property type="entry name" value="GGDEF"/>
    <property type="match status" value="1"/>
</dbReference>
<gene>
    <name evidence="4" type="ORF">V0288_14555</name>
</gene>